<reference evidence="1 2" key="1">
    <citation type="submission" date="2015-09" db="EMBL/GenBank/DDBJ databases">
        <title>Draft genome sequence of a Caloramator mitchellensis, a moderate thermophile from the Great Artesian Basin of Australia.</title>
        <authorList>
            <person name="Patel B.K."/>
        </authorList>
    </citation>
    <scope>NUCLEOTIDE SEQUENCE [LARGE SCALE GENOMIC DNA]</scope>
    <source>
        <strain evidence="1 2">VF08</strain>
    </source>
</reference>
<organism evidence="1 2">
    <name type="scientific">Caloramator mitchellensis</name>
    <dbReference type="NCBI Taxonomy" id="908809"/>
    <lineage>
        <taxon>Bacteria</taxon>
        <taxon>Bacillati</taxon>
        <taxon>Bacillota</taxon>
        <taxon>Clostridia</taxon>
        <taxon>Eubacteriales</taxon>
        <taxon>Clostridiaceae</taxon>
        <taxon>Caloramator</taxon>
    </lineage>
</organism>
<dbReference type="InterPro" id="IPR021799">
    <property type="entry name" value="PIN-like_prokaryotic"/>
</dbReference>
<accession>A0A0R3K5Z0</accession>
<protein>
    <recommendedName>
        <fullName evidence="3">PIN domain-containing protein</fullName>
    </recommendedName>
</protein>
<keyword evidence="2" id="KW-1185">Reference proteome</keyword>
<evidence type="ECO:0000313" key="2">
    <source>
        <dbReference type="Proteomes" id="UP000052015"/>
    </source>
</evidence>
<dbReference type="EMBL" id="LKHP01000002">
    <property type="protein sequence ID" value="KRQ87807.1"/>
    <property type="molecule type" value="Genomic_DNA"/>
</dbReference>
<gene>
    <name evidence="1" type="ORF">ABG79_00612</name>
</gene>
<comment type="caution">
    <text evidence="1">The sequence shown here is derived from an EMBL/GenBank/DDBJ whole genome shotgun (WGS) entry which is preliminary data.</text>
</comment>
<dbReference type="STRING" id="908809.ABG79_00612"/>
<evidence type="ECO:0008006" key="3">
    <source>
        <dbReference type="Google" id="ProtNLM"/>
    </source>
</evidence>
<dbReference type="Pfam" id="PF11848">
    <property type="entry name" value="DUF3368"/>
    <property type="match status" value="1"/>
</dbReference>
<dbReference type="RefSeq" id="WP_160318210.1">
    <property type="nucleotide sequence ID" value="NZ_LKHP01000002.1"/>
</dbReference>
<dbReference type="Proteomes" id="UP000052015">
    <property type="component" value="Unassembled WGS sequence"/>
</dbReference>
<sequence>MIVVCNTTPILSLLKINCLNLLEKMFGQIFISEGVFLELIAKDKHDEEILKYANEF</sequence>
<proteinExistence type="predicted"/>
<dbReference type="AlphaFoldDB" id="A0A0R3K5Z0"/>
<evidence type="ECO:0000313" key="1">
    <source>
        <dbReference type="EMBL" id="KRQ87807.1"/>
    </source>
</evidence>
<name>A0A0R3K5Z0_CALMK</name>